<dbReference type="EMBL" id="CAJOBH010157340">
    <property type="protein sequence ID" value="CAF4866842.1"/>
    <property type="molecule type" value="Genomic_DNA"/>
</dbReference>
<organism evidence="1 4">
    <name type="scientific">Rotaria magnacalcarata</name>
    <dbReference type="NCBI Taxonomy" id="392030"/>
    <lineage>
        <taxon>Eukaryota</taxon>
        <taxon>Metazoa</taxon>
        <taxon>Spiralia</taxon>
        <taxon>Gnathifera</taxon>
        <taxon>Rotifera</taxon>
        <taxon>Eurotatoria</taxon>
        <taxon>Bdelloidea</taxon>
        <taxon>Philodinida</taxon>
        <taxon>Philodinidae</taxon>
        <taxon>Rotaria</taxon>
    </lineage>
</organism>
<evidence type="ECO:0000313" key="4">
    <source>
        <dbReference type="Proteomes" id="UP000681967"/>
    </source>
</evidence>
<dbReference type="EMBL" id="CAJOBH010154480">
    <property type="protein sequence ID" value="CAF4857519.1"/>
    <property type="molecule type" value="Genomic_DNA"/>
</dbReference>
<proteinExistence type="predicted"/>
<dbReference type="EMBL" id="CAJOBJ010221978">
    <property type="protein sequence ID" value="CAF5035158.1"/>
    <property type="molecule type" value="Genomic_DNA"/>
</dbReference>
<dbReference type="PROSITE" id="PS51885">
    <property type="entry name" value="NEPRILYSIN"/>
    <property type="match status" value="1"/>
</dbReference>
<dbReference type="Proteomes" id="UP000681720">
    <property type="component" value="Unassembled WGS sequence"/>
</dbReference>
<dbReference type="GO" id="GO:0006508">
    <property type="term" value="P:proteolysis"/>
    <property type="evidence" value="ECO:0007669"/>
    <property type="project" value="InterPro"/>
</dbReference>
<dbReference type="AlphaFoldDB" id="A0A8S3BSH4"/>
<dbReference type="InterPro" id="IPR024079">
    <property type="entry name" value="MetalloPept_cat_dom_sf"/>
</dbReference>
<feature type="non-terminal residue" evidence="1">
    <location>
        <position position="1"/>
    </location>
</feature>
<protein>
    <submittedName>
        <fullName evidence="1">Uncharacterized protein</fullName>
    </submittedName>
</protein>
<name>A0A8S3BSH4_9BILA</name>
<evidence type="ECO:0000313" key="3">
    <source>
        <dbReference type="EMBL" id="CAF5035158.1"/>
    </source>
</evidence>
<evidence type="ECO:0000313" key="1">
    <source>
        <dbReference type="EMBL" id="CAF4857519.1"/>
    </source>
</evidence>
<gene>
    <name evidence="1" type="ORF">BYL167_LOCUS50453</name>
    <name evidence="2" type="ORF">BYL167_LOCUS50796</name>
    <name evidence="3" type="ORF">GIL414_LOCUS59117</name>
</gene>
<dbReference type="GO" id="GO:0004222">
    <property type="term" value="F:metalloendopeptidase activity"/>
    <property type="evidence" value="ECO:0007669"/>
    <property type="project" value="InterPro"/>
</dbReference>
<sequence>MFFIAFSQIWCGNYLNERLRKDIRDMIHTPFRYR</sequence>
<evidence type="ECO:0000313" key="2">
    <source>
        <dbReference type="EMBL" id="CAF4866842.1"/>
    </source>
</evidence>
<comment type="caution">
    <text evidence="1">The sequence shown here is derived from an EMBL/GenBank/DDBJ whole genome shotgun (WGS) entry which is preliminary data.</text>
</comment>
<dbReference type="InterPro" id="IPR000718">
    <property type="entry name" value="Peptidase_M13"/>
</dbReference>
<accession>A0A8S3BSH4</accession>
<dbReference type="Gene3D" id="3.40.390.10">
    <property type="entry name" value="Collagenase (Catalytic Domain)"/>
    <property type="match status" value="1"/>
</dbReference>
<reference evidence="1" key="1">
    <citation type="submission" date="2021-02" db="EMBL/GenBank/DDBJ databases">
        <authorList>
            <person name="Nowell W R."/>
        </authorList>
    </citation>
    <scope>NUCLEOTIDE SEQUENCE</scope>
</reference>
<dbReference type="Proteomes" id="UP000681967">
    <property type="component" value="Unassembled WGS sequence"/>
</dbReference>